<feature type="domain" description="TonB-dependent receptor-like beta-barrel" evidence="18">
    <location>
        <begin position="313"/>
        <end position="734"/>
    </location>
</feature>
<keyword evidence="6 14" id="KW-0812">Transmembrane</keyword>
<dbReference type="InterPro" id="IPR037066">
    <property type="entry name" value="Plug_dom_sf"/>
</dbReference>
<comment type="similarity">
    <text evidence="2 14 15">Belongs to the TonB-dependent receptor family.</text>
</comment>
<keyword evidence="9" id="KW-0406">Ion transport</keyword>
<dbReference type="GO" id="GO:0015891">
    <property type="term" value="P:siderophore transport"/>
    <property type="evidence" value="ECO:0007669"/>
    <property type="project" value="InterPro"/>
</dbReference>
<organism evidence="20 21">
    <name type="scientific">Vandammella animalimorsus</name>
    <dbReference type="NCBI Taxonomy" id="2029117"/>
    <lineage>
        <taxon>Bacteria</taxon>
        <taxon>Pseudomonadati</taxon>
        <taxon>Pseudomonadota</taxon>
        <taxon>Betaproteobacteria</taxon>
        <taxon>Burkholderiales</taxon>
        <taxon>Comamonadaceae</taxon>
        <taxon>Vandammella</taxon>
    </lineage>
</organism>
<evidence type="ECO:0000256" key="16">
    <source>
        <dbReference type="SAM" id="MobiDB-lite"/>
    </source>
</evidence>
<feature type="signal peptide" evidence="17">
    <location>
        <begin position="1"/>
        <end position="45"/>
    </location>
</feature>
<name>A0A2A2AMM2_9BURK</name>
<gene>
    <name evidence="20" type="ORF">CK623_12445</name>
</gene>
<evidence type="ECO:0000256" key="2">
    <source>
        <dbReference type="ARBA" id="ARBA00009810"/>
    </source>
</evidence>
<keyword evidence="5" id="KW-0410">Iron transport</keyword>
<dbReference type="Pfam" id="PF00593">
    <property type="entry name" value="TonB_dep_Rec_b-barrel"/>
    <property type="match status" value="1"/>
</dbReference>
<comment type="caution">
    <text evidence="20">The sequence shown here is derived from an EMBL/GenBank/DDBJ whole genome shotgun (WGS) entry which is preliminary data.</text>
</comment>
<dbReference type="PANTHER" id="PTHR32552">
    <property type="entry name" value="FERRICHROME IRON RECEPTOR-RELATED"/>
    <property type="match status" value="1"/>
</dbReference>
<evidence type="ECO:0000256" key="1">
    <source>
        <dbReference type="ARBA" id="ARBA00004571"/>
    </source>
</evidence>
<dbReference type="Pfam" id="PF07715">
    <property type="entry name" value="Plug"/>
    <property type="match status" value="1"/>
</dbReference>
<dbReference type="Gene3D" id="2.170.130.10">
    <property type="entry name" value="TonB-dependent receptor, plug domain"/>
    <property type="match status" value="1"/>
</dbReference>
<feature type="chain" id="PRO_5012810258" description="TonB-dependent siderophore receptor" evidence="17">
    <location>
        <begin position="46"/>
        <end position="765"/>
    </location>
</feature>
<evidence type="ECO:0000256" key="8">
    <source>
        <dbReference type="ARBA" id="ARBA00023004"/>
    </source>
</evidence>
<evidence type="ECO:0000256" key="15">
    <source>
        <dbReference type="RuleBase" id="RU003357"/>
    </source>
</evidence>
<evidence type="ECO:0000256" key="13">
    <source>
        <dbReference type="ARBA" id="ARBA00023237"/>
    </source>
</evidence>
<dbReference type="Gene3D" id="2.40.170.20">
    <property type="entry name" value="TonB-dependent receptor, beta-barrel domain"/>
    <property type="match status" value="1"/>
</dbReference>
<keyword evidence="13 14" id="KW-0998">Cell outer membrane</keyword>
<keyword evidence="8" id="KW-0408">Iron</keyword>
<evidence type="ECO:0000313" key="20">
    <source>
        <dbReference type="EMBL" id="PAT38962.1"/>
    </source>
</evidence>
<proteinExistence type="inferred from homology"/>
<keyword evidence="7 17" id="KW-0732">Signal</keyword>
<dbReference type="AlphaFoldDB" id="A0A2A2AMM2"/>
<dbReference type="EMBL" id="NSJD01000027">
    <property type="protein sequence ID" value="PAT38962.1"/>
    <property type="molecule type" value="Genomic_DNA"/>
</dbReference>
<evidence type="ECO:0000256" key="7">
    <source>
        <dbReference type="ARBA" id="ARBA00022729"/>
    </source>
</evidence>
<keyword evidence="4 14" id="KW-1134">Transmembrane beta strand</keyword>
<evidence type="ECO:0000256" key="9">
    <source>
        <dbReference type="ARBA" id="ARBA00023065"/>
    </source>
</evidence>
<feature type="domain" description="TonB-dependent receptor plug" evidence="19">
    <location>
        <begin position="109"/>
        <end position="209"/>
    </location>
</feature>
<keyword evidence="11 14" id="KW-0472">Membrane</keyword>
<dbReference type="SUPFAM" id="SSF56935">
    <property type="entry name" value="Porins"/>
    <property type="match status" value="1"/>
</dbReference>
<dbReference type="InterPro" id="IPR036942">
    <property type="entry name" value="Beta-barrel_TonB_sf"/>
</dbReference>
<evidence type="ECO:0000256" key="6">
    <source>
        <dbReference type="ARBA" id="ARBA00022692"/>
    </source>
</evidence>
<evidence type="ECO:0000256" key="4">
    <source>
        <dbReference type="ARBA" id="ARBA00022452"/>
    </source>
</evidence>
<dbReference type="InterPro" id="IPR039426">
    <property type="entry name" value="TonB-dep_rcpt-like"/>
</dbReference>
<dbReference type="GO" id="GO:0009279">
    <property type="term" value="C:cell outer membrane"/>
    <property type="evidence" value="ECO:0007669"/>
    <property type="project" value="UniProtKB-SubCell"/>
</dbReference>
<evidence type="ECO:0000259" key="18">
    <source>
        <dbReference type="Pfam" id="PF00593"/>
    </source>
</evidence>
<dbReference type="InterPro" id="IPR010105">
    <property type="entry name" value="TonB_sidphr_rcpt"/>
</dbReference>
<comment type="subcellular location">
    <subcellularLocation>
        <location evidence="1 14">Cell outer membrane</location>
        <topology evidence="1 14">Multi-pass membrane protein</topology>
    </subcellularLocation>
</comment>
<sequence>MRIFIHIPKERISMNQAHRGTAARTLGARLAWLCLLAAAHTAAQAQATAPAASDRPAPNATAKTAATQAAPSSSAAPELPTVEVFAAPQGDWLDFQDINASGLKQAAPLLETPQAVSTVNSALMQAQGSHSLLESLRYTPGFLAQYGDGDVRADWVMIRGHIPYKYLDGMRLPYGLGYGDSRIDAWLLERVEVLKGPSSVLYGANAPTGLLAMYSKLPDSRQRRQIALDAGSHGLRQARLDVGGQWGDGRWLWRLAGLGSRDGSQMDHVRERRWALAPSLTLRPDGPGGRTRFTLHAMLRHADAPGGGAGPAWLPPEGTVWPNPHGRIPLGRFLGEPDYDHFSGRTRHLGYVLHTRLSERWALRHRLRHARTDNHMRSVNQDFGGIHADLRHVGRSVGQTREDTRALTSDTQLSGRFNWGPVRHQLLLGLDTRRERSDFERLSGGRAAPLDLFQPIYGQPWQAPTRRYATQPTASQTGLYLQDQLRLGQWVATLGLRHDRLRLGQSGAPSSRYRATTGRLGLNWLMGHGWAPYLAYAQGFEPVAGQDRHGRLFQPSRSQQWELGLRYQPEGRNLTLSASLFALRQHKALTRDPDPAESPICGRACQVQQGRRSTRGLELEARAQLGKQVNLNASYAYTHARITHSHIPGEAGSAVPDVPRHQAALWLDWRIAQGPLAGLTLYGGARHTGQRAWHGRPGQHIPAHTLLDAGLDYDLGQAHAALAGYHFALSVKNLANRTHVASCYGPTVCYWSQGRSAQASLRYQW</sequence>
<dbReference type="GO" id="GO:0015344">
    <property type="term" value="F:siderophore uptake transmembrane transporter activity"/>
    <property type="evidence" value="ECO:0007669"/>
    <property type="project" value="TreeGrafter"/>
</dbReference>
<dbReference type="NCBIfam" id="TIGR01783">
    <property type="entry name" value="TonB-siderophor"/>
    <property type="match status" value="1"/>
</dbReference>
<dbReference type="PANTHER" id="PTHR32552:SF68">
    <property type="entry name" value="FERRICHROME OUTER MEMBRANE TRANSPORTER_PHAGE RECEPTOR"/>
    <property type="match status" value="1"/>
</dbReference>
<evidence type="ECO:0000256" key="12">
    <source>
        <dbReference type="ARBA" id="ARBA00023170"/>
    </source>
</evidence>
<dbReference type="Proteomes" id="UP000218644">
    <property type="component" value="Unassembled WGS sequence"/>
</dbReference>
<dbReference type="InterPro" id="IPR012910">
    <property type="entry name" value="Plug_dom"/>
</dbReference>
<dbReference type="CDD" id="cd01347">
    <property type="entry name" value="ligand_gated_channel"/>
    <property type="match status" value="1"/>
</dbReference>
<dbReference type="InterPro" id="IPR000531">
    <property type="entry name" value="Beta-barrel_TonB"/>
</dbReference>
<keyword evidence="12" id="KW-0675">Receptor</keyword>
<feature type="region of interest" description="Disordered" evidence="16">
    <location>
        <begin position="47"/>
        <end position="77"/>
    </location>
</feature>
<evidence type="ECO:0008006" key="22">
    <source>
        <dbReference type="Google" id="ProtNLM"/>
    </source>
</evidence>
<dbReference type="PROSITE" id="PS52016">
    <property type="entry name" value="TONB_DEPENDENT_REC_3"/>
    <property type="match status" value="1"/>
</dbReference>
<evidence type="ECO:0000256" key="3">
    <source>
        <dbReference type="ARBA" id="ARBA00022448"/>
    </source>
</evidence>
<reference evidence="20 21" key="1">
    <citation type="submission" date="2017-08" db="EMBL/GenBank/DDBJ databases">
        <title>WGS of Clinical strains of the CDC Group NO-1 linked to zoonotic infections in humans.</title>
        <authorList>
            <person name="Bernier A.-M."/>
            <person name="Bernard K."/>
        </authorList>
    </citation>
    <scope>NUCLEOTIDE SEQUENCE [LARGE SCALE GENOMIC DNA]</scope>
    <source>
        <strain evidence="20 21">NML79-0751</strain>
    </source>
</reference>
<evidence type="ECO:0000256" key="10">
    <source>
        <dbReference type="ARBA" id="ARBA00023077"/>
    </source>
</evidence>
<accession>A0A2A2AMM2</accession>
<evidence type="ECO:0000256" key="5">
    <source>
        <dbReference type="ARBA" id="ARBA00022496"/>
    </source>
</evidence>
<dbReference type="GO" id="GO:0038023">
    <property type="term" value="F:signaling receptor activity"/>
    <property type="evidence" value="ECO:0007669"/>
    <property type="project" value="InterPro"/>
</dbReference>
<evidence type="ECO:0000256" key="17">
    <source>
        <dbReference type="SAM" id="SignalP"/>
    </source>
</evidence>
<keyword evidence="3 14" id="KW-0813">Transport</keyword>
<evidence type="ECO:0000313" key="21">
    <source>
        <dbReference type="Proteomes" id="UP000218644"/>
    </source>
</evidence>
<evidence type="ECO:0000256" key="11">
    <source>
        <dbReference type="ARBA" id="ARBA00023136"/>
    </source>
</evidence>
<evidence type="ECO:0000259" key="19">
    <source>
        <dbReference type="Pfam" id="PF07715"/>
    </source>
</evidence>
<protein>
    <recommendedName>
        <fullName evidence="22">TonB-dependent siderophore receptor</fullName>
    </recommendedName>
</protein>
<evidence type="ECO:0000256" key="14">
    <source>
        <dbReference type="PROSITE-ProRule" id="PRU01360"/>
    </source>
</evidence>
<keyword evidence="10 15" id="KW-0798">TonB box</keyword>